<evidence type="ECO:0000259" key="1">
    <source>
        <dbReference type="Pfam" id="PF13453"/>
    </source>
</evidence>
<accession>A0A1G2QZP2</accession>
<evidence type="ECO:0000313" key="3">
    <source>
        <dbReference type="Proteomes" id="UP000178065"/>
    </source>
</evidence>
<gene>
    <name evidence="2" type="ORF">A2672_00170</name>
</gene>
<dbReference type="Pfam" id="PF13453">
    <property type="entry name" value="Zn_ribbon_TFIIB"/>
    <property type="match status" value="2"/>
</dbReference>
<reference evidence="2 3" key="1">
    <citation type="journal article" date="2016" name="Nat. Commun.">
        <title>Thousands of microbial genomes shed light on interconnected biogeochemical processes in an aquifer system.</title>
        <authorList>
            <person name="Anantharaman K."/>
            <person name="Brown C.T."/>
            <person name="Hug L.A."/>
            <person name="Sharon I."/>
            <person name="Castelle C.J."/>
            <person name="Probst A.J."/>
            <person name="Thomas B.C."/>
            <person name="Singh A."/>
            <person name="Wilkins M.J."/>
            <person name="Karaoz U."/>
            <person name="Brodie E.L."/>
            <person name="Williams K.H."/>
            <person name="Hubbard S.S."/>
            <person name="Banfield J.F."/>
        </authorList>
    </citation>
    <scope>NUCLEOTIDE SEQUENCE [LARGE SCALE GENOMIC DNA]</scope>
</reference>
<dbReference type="STRING" id="1802448.A2672_00170"/>
<dbReference type="Proteomes" id="UP000178065">
    <property type="component" value="Unassembled WGS sequence"/>
</dbReference>
<sequence>MRKLCPHHQTSLEQAAILGVQIDYCPQDYGLWFDEEELREAKDARDRDLRWLDIDLWKDPAKFILSPKQKLCPKDRLPLYEVEYGDSGIKVDVCNLCHGVWLDRGEFKNLTVYLREKAEHRILYHYARDVFEEAWEVFSGPEILREEILDFLAVLKLLTYKFAAQYGRLSQLMVSLPR</sequence>
<organism evidence="2 3">
    <name type="scientific">Candidatus Wildermuthbacteria bacterium RIFCSPHIGHO2_01_FULL_49_22b</name>
    <dbReference type="NCBI Taxonomy" id="1802448"/>
    <lineage>
        <taxon>Bacteria</taxon>
        <taxon>Candidatus Wildermuthiibacteriota</taxon>
    </lineage>
</organism>
<evidence type="ECO:0000313" key="2">
    <source>
        <dbReference type="EMBL" id="OHA65993.1"/>
    </source>
</evidence>
<dbReference type="EMBL" id="MHTT01000008">
    <property type="protein sequence ID" value="OHA65993.1"/>
    <property type="molecule type" value="Genomic_DNA"/>
</dbReference>
<protein>
    <recommendedName>
        <fullName evidence="1">Transcription factor zinc-finger domain-containing protein</fullName>
    </recommendedName>
</protein>
<proteinExistence type="predicted"/>
<dbReference type="AlphaFoldDB" id="A0A1G2QZP2"/>
<dbReference type="InterPro" id="IPR027392">
    <property type="entry name" value="TF_Znf"/>
</dbReference>
<name>A0A1G2QZP2_9BACT</name>
<feature type="domain" description="Transcription factor zinc-finger" evidence="1">
    <location>
        <begin position="5"/>
        <end position="43"/>
    </location>
</feature>
<feature type="domain" description="Transcription factor zinc-finger" evidence="1">
    <location>
        <begin position="72"/>
        <end position="110"/>
    </location>
</feature>
<comment type="caution">
    <text evidence="2">The sequence shown here is derived from an EMBL/GenBank/DDBJ whole genome shotgun (WGS) entry which is preliminary data.</text>
</comment>